<feature type="transmembrane region" description="Helical" evidence="1">
    <location>
        <begin position="118"/>
        <end position="137"/>
    </location>
</feature>
<comment type="caution">
    <text evidence="2">The sequence shown here is derived from an EMBL/GenBank/DDBJ whole genome shotgun (WGS) entry which is preliminary data.</text>
</comment>
<evidence type="ECO:0000313" key="2">
    <source>
        <dbReference type="EMBL" id="KAF9602900.1"/>
    </source>
</evidence>
<name>A0A835HL96_9MAGN</name>
<proteinExistence type="predicted"/>
<protein>
    <submittedName>
        <fullName evidence="2">Uncharacterized protein</fullName>
    </submittedName>
</protein>
<organism evidence="2 3">
    <name type="scientific">Coptis chinensis</name>
    <dbReference type="NCBI Taxonomy" id="261450"/>
    <lineage>
        <taxon>Eukaryota</taxon>
        <taxon>Viridiplantae</taxon>
        <taxon>Streptophyta</taxon>
        <taxon>Embryophyta</taxon>
        <taxon>Tracheophyta</taxon>
        <taxon>Spermatophyta</taxon>
        <taxon>Magnoliopsida</taxon>
        <taxon>Ranunculales</taxon>
        <taxon>Ranunculaceae</taxon>
        <taxon>Coptidoideae</taxon>
        <taxon>Coptis</taxon>
    </lineage>
</organism>
<keyword evidence="1" id="KW-0472">Membrane</keyword>
<keyword evidence="3" id="KW-1185">Reference proteome</keyword>
<dbReference type="InterPro" id="IPR036426">
    <property type="entry name" value="Bulb-type_lectin_dom_sf"/>
</dbReference>
<evidence type="ECO:0000256" key="1">
    <source>
        <dbReference type="SAM" id="Phobius"/>
    </source>
</evidence>
<reference evidence="2 3" key="1">
    <citation type="submission" date="2020-10" db="EMBL/GenBank/DDBJ databases">
        <title>The Coptis chinensis genome and diversification of protoberbering-type alkaloids.</title>
        <authorList>
            <person name="Wang B."/>
            <person name="Shu S."/>
            <person name="Song C."/>
            <person name="Liu Y."/>
        </authorList>
    </citation>
    <scope>NUCLEOTIDE SEQUENCE [LARGE SCALE GENOMIC DNA]</scope>
    <source>
        <strain evidence="2">HL-2020</strain>
        <tissue evidence="2">Leaf</tissue>
    </source>
</reference>
<gene>
    <name evidence="2" type="ORF">IFM89_032640</name>
</gene>
<dbReference type="AlphaFoldDB" id="A0A835HL96"/>
<dbReference type="Gene3D" id="2.90.10.10">
    <property type="entry name" value="Bulb-type lectin domain"/>
    <property type="match status" value="1"/>
</dbReference>
<sequence>MIITSEARPFSNACSQGGEECSRSFVWGSRQNKKAGHASLKLDSYGTLDLVDWNNLVIKNLYKGQEQYDSTLVYRASLGTDGIFRLYRKRIGGDDEKSVVLWESSRPRVPFSGLNRSLIILVVIGGLAINAVAIVIVEKEEK</sequence>
<evidence type="ECO:0000313" key="3">
    <source>
        <dbReference type="Proteomes" id="UP000631114"/>
    </source>
</evidence>
<keyword evidence="1" id="KW-1133">Transmembrane helix</keyword>
<dbReference type="EMBL" id="JADFTS010000006">
    <property type="protein sequence ID" value="KAF9602900.1"/>
    <property type="molecule type" value="Genomic_DNA"/>
</dbReference>
<dbReference type="Proteomes" id="UP000631114">
    <property type="component" value="Unassembled WGS sequence"/>
</dbReference>
<keyword evidence="1" id="KW-0812">Transmembrane</keyword>
<accession>A0A835HL96</accession>